<keyword evidence="2" id="KW-1185">Reference proteome</keyword>
<dbReference type="RefSeq" id="WP_161673994.1">
    <property type="nucleotide sequence ID" value="NZ_JAABLP010000001.1"/>
</dbReference>
<sequence length="86" mass="8623">MTQTLRFDLTTAWTEVASNSPDVLIQRLSVEDVRVHVGASMPAAGAPALLLGGGAGPAVHLTSLSAGDRVFAAGLNGPAAVVVVMA</sequence>
<dbReference type="Proteomes" id="UP000541347">
    <property type="component" value="Unassembled WGS sequence"/>
</dbReference>
<comment type="caution">
    <text evidence="1">The sequence shown here is derived from an EMBL/GenBank/DDBJ whole genome shotgun (WGS) entry which is preliminary data.</text>
</comment>
<organism evidence="1 2">
    <name type="scientific">Pannonibacter tanglangensis</name>
    <dbReference type="NCBI Taxonomy" id="2750084"/>
    <lineage>
        <taxon>Bacteria</taxon>
        <taxon>Pseudomonadati</taxon>
        <taxon>Pseudomonadota</taxon>
        <taxon>Alphaproteobacteria</taxon>
        <taxon>Hyphomicrobiales</taxon>
        <taxon>Stappiaceae</taxon>
        <taxon>Pannonibacter</taxon>
    </lineage>
</organism>
<name>A0ABW9ZFJ5_9HYPH</name>
<evidence type="ECO:0000313" key="1">
    <source>
        <dbReference type="EMBL" id="NBN62767.1"/>
    </source>
</evidence>
<accession>A0ABW9ZFJ5</accession>
<proteinExistence type="predicted"/>
<gene>
    <name evidence="1" type="ORF">GWI71_03650</name>
</gene>
<reference evidence="1 2" key="1">
    <citation type="submission" date="2020-01" db="EMBL/GenBank/DDBJ databases">
        <authorList>
            <person name="Peng S.Y."/>
            <person name="Li J."/>
            <person name="Wang M."/>
            <person name="Wang L."/>
            <person name="Wang C.Q."/>
            <person name="Wang J.R."/>
        </authorList>
    </citation>
    <scope>NUCLEOTIDE SEQUENCE [LARGE SCALE GENOMIC DNA]</scope>
    <source>
        <strain evidence="1 2">XCT-34</strain>
    </source>
</reference>
<evidence type="ECO:0000313" key="2">
    <source>
        <dbReference type="Proteomes" id="UP000541347"/>
    </source>
</evidence>
<protein>
    <submittedName>
        <fullName evidence="1">Uncharacterized protein</fullName>
    </submittedName>
</protein>
<dbReference type="EMBL" id="JAABLP010000001">
    <property type="protein sequence ID" value="NBN62767.1"/>
    <property type="molecule type" value="Genomic_DNA"/>
</dbReference>